<dbReference type="RefSeq" id="WP_132296004.1">
    <property type="nucleotide sequence ID" value="NZ_SKBM01000036.1"/>
</dbReference>
<dbReference type="PANTHER" id="PTHR33969">
    <property type="entry name" value="SEGREGATION AND CONDENSATION PROTEIN A"/>
    <property type="match status" value="1"/>
</dbReference>
<organism evidence="2 3">
    <name type="scientific">Roseicella aquatilis</name>
    <dbReference type="NCBI Taxonomy" id="2527868"/>
    <lineage>
        <taxon>Bacteria</taxon>
        <taxon>Pseudomonadati</taxon>
        <taxon>Pseudomonadota</taxon>
        <taxon>Alphaproteobacteria</taxon>
        <taxon>Acetobacterales</taxon>
        <taxon>Roseomonadaceae</taxon>
        <taxon>Roseicella</taxon>
    </lineage>
</organism>
<dbReference type="EMBL" id="SKBM01000036">
    <property type="protein sequence ID" value="TCZ53891.1"/>
    <property type="molecule type" value="Genomic_DNA"/>
</dbReference>
<dbReference type="Pfam" id="PF02616">
    <property type="entry name" value="SMC_ScpA"/>
    <property type="match status" value="1"/>
</dbReference>
<dbReference type="InterPro" id="IPR003768">
    <property type="entry name" value="ScpA"/>
</dbReference>
<evidence type="ECO:0000256" key="1">
    <source>
        <dbReference type="ARBA" id="ARBA00044777"/>
    </source>
</evidence>
<sequence>MPDGAPPAVLLRLDGFEGPLDLLLELARTQRVDLARISVVALADQYLAALETMGTGRPLPLERAADWLVMAAWLTWLKSRLLLPADAAEAAGAAAAAQLLTDRLGTLERLRALATWLGVQPQRGRDTWTAAADPVAADAIHSDLAGLMLAYLGQFRRARGRGEGAPAGAAWRPLPRPLWSVADALARIQQVLAETPAGGPLGRFLPPQEPDHPASRLQRRAAMASTLVAALELARDARLGLEQPVPFGEVHLTPLPCATPGADQP</sequence>
<dbReference type="PANTHER" id="PTHR33969:SF2">
    <property type="entry name" value="SEGREGATION AND CONDENSATION PROTEIN A"/>
    <property type="match status" value="1"/>
</dbReference>
<name>A0A4V2WJI6_9PROT</name>
<dbReference type="AlphaFoldDB" id="A0A4V2WJI6"/>
<protein>
    <recommendedName>
        <fullName evidence="1">Segregation and condensation protein A</fullName>
    </recommendedName>
</protein>
<gene>
    <name evidence="2" type="ORF">EXY23_24090</name>
</gene>
<proteinExistence type="predicted"/>
<comment type="caution">
    <text evidence="2">The sequence shown here is derived from an EMBL/GenBank/DDBJ whole genome shotgun (WGS) entry which is preliminary data.</text>
</comment>
<dbReference type="Gene3D" id="6.10.250.2410">
    <property type="match status" value="1"/>
</dbReference>
<keyword evidence="3" id="KW-1185">Reference proteome</keyword>
<reference evidence="2 3" key="1">
    <citation type="submission" date="2019-03" db="EMBL/GenBank/DDBJ databases">
        <title>Paracraurococcus aquatilis NE82 genome sequence.</title>
        <authorList>
            <person name="Zhao Y."/>
            <person name="Du Z."/>
        </authorList>
    </citation>
    <scope>NUCLEOTIDE SEQUENCE [LARGE SCALE GENOMIC DNA]</scope>
    <source>
        <strain evidence="2 3">NE82</strain>
    </source>
</reference>
<evidence type="ECO:0000313" key="3">
    <source>
        <dbReference type="Proteomes" id="UP000295023"/>
    </source>
</evidence>
<accession>A0A4V2WJI6</accession>
<dbReference type="Proteomes" id="UP000295023">
    <property type="component" value="Unassembled WGS sequence"/>
</dbReference>
<evidence type="ECO:0000313" key="2">
    <source>
        <dbReference type="EMBL" id="TCZ53891.1"/>
    </source>
</evidence>
<dbReference type="OrthoDB" id="9793741at2"/>